<comment type="subcellular location">
    <subcellularLocation>
        <location evidence="1 7">Cell outer membrane</location>
        <topology evidence="1 7">Multi-pass membrane protein</topology>
    </subcellularLocation>
</comment>
<evidence type="ECO:0000256" key="7">
    <source>
        <dbReference type="PROSITE-ProRule" id="PRU01360"/>
    </source>
</evidence>
<keyword evidence="6 7" id="KW-0998">Cell outer membrane</keyword>
<dbReference type="STRING" id="1806892.AZH43_08805"/>
<feature type="domain" description="TonB-dependent receptor plug" evidence="8">
    <location>
        <begin position="17"/>
        <end position="135"/>
    </location>
</feature>
<dbReference type="AlphaFoldDB" id="A0A151Y3J4"/>
<keyword evidence="10" id="KW-1185">Reference proteome</keyword>
<proteinExistence type="inferred from homology"/>
<keyword evidence="4 7" id="KW-0812">Transmembrane</keyword>
<reference evidence="9 10" key="1">
    <citation type="submission" date="2016-03" db="EMBL/GenBank/DDBJ databases">
        <title>Acinetobacter genomospecies 28 strain ANC 4149.</title>
        <authorList>
            <person name="Radolfova-Krizova L."/>
            <person name="Nemec A."/>
        </authorList>
    </citation>
    <scope>NUCLEOTIDE SEQUENCE [LARGE SCALE GENOMIC DNA]</scope>
    <source>
        <strain evidence="9 10">ANC 4149</strain>
    </source>
</reference>
<dbReference type="Gene3D" id="2.170.130.10">
    <property type="entry name" value="TonB-dependent receptor, plug domain"/>
    <property type="match status" value="1"/>
</dbReference>
<dbReference type="InterPro" id="IPR036942">
    <property type="entry name" value="Beta-barrel_TonB_sf"/>
</dbReference>
<dbReference type="EMBL" id="LUAW01000014">
    <property type="protein sequence ID" value="KYQ72588.1"/>
    <property type="molecule type" value="Genomic_DNA"/>
</dbReference>
<evidence type="ECO:0000259" key="8">
    <source>
        <dbReference type="Pfam" id="PF07715"/>
    </source>
</evidence>
<keyword evidence="5 7" id="KW-0472">Membrane</keyword>
<evidence type="ECO:0000256" key="3">
    <source>
        <dbReference type="ARBA" id="ARBA00022452"/>
    </source>
</evidence>
<gene>
    <name evidence="9" type="ORF">AZH43_08805</name>
</gene>
<evidence type="ECO:0000256" key="2">
    <source>
        <dbReference type="ARBA" id="ARBA00022448"/>
    </source>
</evidence>
<keyword evidence="2 7" id="KW-0813">Transport</keyword>
<dbReference type="SUPFAM" id="SSF56935">
    <property type="entry name" value="Porins"/>
    <property type="match status" value="1"/>
</dbReference>
<comment type="similarity">
    <text evidence="7">Belongs to the TonB-dependent receptor family.</text>
</comment>
<keyword evidence="3 7" id="KW-1134">Transmembrane beta strand</keyword>
<evidence type="ECO:0000313" key="10">
    <source>
        <dbReference type="Proteomes" id="UP000076276"/>
    </source>
</evidence>
<sequence>MNTIVVEAEKANEVGQTIYSKEDLEKTPNSSKNITDFLKVNPNVQFSNDHRAAGSQGELKPAEISINGAPTYRNKFIINGVNSTNNVDPLGSGDSYDGQLDNGSQGIALNTDLICSLEVLDSNISAEYGDFTGGVIKATTCAPNTEIGKIHGSITYDYTSSDWADYHFATDEEEDEFAEPSSNNQKDFTKQGISANLYSKLSDNWGINFYASGRQSLIPVMSGLNDPKKVEKDRTNINTGATFFYTPSTDTKLKFGFDYGNLDSINYVTKRLDSRSVTYTETLTLFGELITKLNNSTLTQNISYQTMDNARENDNNLGILWKQTPTKNWSDNPGQGSTSSDINLSQDVFAYSFKNTFDPIKLTNTTHNISFGSGFTHTNASWERLNDTYMYNQSKSFTDKATYSCLAEDILCDSPSAENTMQGQFLTNGKYYQKGTANLSQDAIFLFAENKMEWDKFSARLGLRADYESLAKNLNIAPRTSFNYKPFKSDALSFTTGWNRYYSNYTLNTELRDETALLEYNLKRTASPEDDWVKTGLSDLLLSNANIRRSELDTPYNDEIVFGINGQVSNINIALKWVNRETKNEITKSRYTAPGTKNTIDHYEYSNLGEAKADIYTLAINNIAPLKLKNTEHMFGFAFDYNEQEKNYNTYVDSFNVNSQTAAEDRDVIYNGHRIKFNERPVENFAQPWTARVSWDVDFLTFPLKISNFLSYKSSYEDTYKLKATNIDGLEIYETETIKPRFSWDLRGTYAFQITKDYKAILGLTINNVTNRHNTYTSQNITDSSNTLKSEIGRQFIADVTFKF</sequence>
<evidence type="ECO:0000313" key="9">
    <source>
        <dbReference type="EMBL" id="KYQ72588.1"/>
    </source>
</evidence>
<dbReference type="InterPro" id="IPR037066">
    <property type="entry name" value="Plug_dom_sf"/>
</dbReference>
<evidence type="ECO:0000256" key="5">
    <source>
        <dbReference type="ARBA" id="ARBA00023136"/>
    </source>
</evidence>
<evidence type="ECO:0000256" key="1">
    <source>
        <dbReference type="ARBA" id="ARBA00004571"/>
    </source>
</evidence>
<name>A0A151Y3J4_9GAMM</name>
<dbReference type="InterPro" id="IPR039426">
    <property type="entry name" value="TonB-dep_rcpt-like"/>
</dbReference>
<dbReference type="PROSITE" id="PS52016">
    <property type="entry name" value="TONB_DEPENDENT_REC_3"/>
    <property type="match status" value="1"/>
</dbReference>
<organism evidence="9 10">
    <name type="scientific">Acinetobacter pragensis</name>
    <dbReference type="NCBI Taxonomy" id="1806892"/>
    <lineage>
        <taxon>Bacteria</taxon>
        <taxon>Pseudomonadati</taxon>
        <taxon>Pseudomonadota</taxon>
        <taxon>Gammaproteobacteria</taxon>
        <taxon>Moraxellales</taxon>
        <taxon>Moraxellaceae</taxon>
        <taxon>Acinetobacter</taxon>
    </lineage>
</organism>
<dbReference type="Pfam" id="PF07715">
    <property type="entry name" value="Plug"/>
    <property type="match status" value="1"/>
</dbReference>
<comment type="caution">
    <text evidence="9">The sequence shown here is derived from an EMBL/GenBank/DDBJ whole genome shotgun (WGS) entry which is preliminary data.</text>
</comment>
<dbReference type="InterPro" id="IPR012910">
    <property type="entry name" value="Plug_dom"/>
</dbReference>
<dbReference type="Proteomes" id="UP000076276">
    <property type="component" value="Unassembled WGS sequence"/>
</dbReference>
<accession>A0A151Y3J4</accession>
<dbReference type="Gene3D" id="2.40.170.20">
    <property type="entry name" value="TonB-dependent receptor, beta-barrel domain"/>
    <property type="match status" value="1"/>
</dbReference>
<evidence type="ECO:0000256" key="6">
    <source>
        <dbReference type="ARBA" id="ARBA00023237"/>
    </source>
</evidence>
<protein>
    <recommendedName>
        <fullName evidence="8">TonB-dependent receptor plug domain-containing protein</fullName>
    </recommendedName>
</protein>
<evidence type="ECO:0000256" key="4">
    <source>
        <dbReference type="ARBA" id="ARBA00022692"/>
    </source>
</evidence>
<dbReference type="GO" id="GO:0009279">
    <property type="term" value="C:cell outer membrane"/>
    <property type="evidence" value="ECO:0007669"/>
    <property type="project" value="UniProtKB-SubCell"/>
</dbReference>